<gene>
    <name evidence="1" type="ORF">UFOPK1807_00080</name>
</gene>
<dbReference type="AlphaFoldDB" id="A0A6J6FFV7"/>
<protein>
    <submittedName>
        <fullName evidence="1">Unannotated protein</fullName>
    </submittedName>
</protein>
<accession>A0A6J6FFV7</accession>
<reference evidence="1" key="1">
    <citation type="submission" date="2020-05" db="EMBL/GenBank/DDBJ databases">
        <authorList>
            <person name="Chiriac C."/>
            <person name="Salcher M."/>
            <person name="Ghai R."/>
            <person name="Kavagutti S V."/>
        </authorList>
    </citation>
    <scope>NUCLEOTIDE SEQUENCE</scope>
</reference>
<proteinExistence type="predicted"/>
<evidence type="ECO:0000313" key="1">
    <source>
        <dbReference type="EMBL" id="CAB4587816.1"/>
    </source>
</evidence>
<sequence length="437" mass="45770">MINSQTISVKKGSFMLKPRSIAGAVLALSLVLAPLVSLTANAATGGPRDSYITLQTPILDASNTSEAGQNQGDADSWVAKGWFGSGLKYQVSFAPVGSTINLTYTIKDKTGKPLAYTPVNLRMNKGYSESASIIEVDGVKTKGIDRPPFDQANVIHRTDAFGNVTFAVKNLDLESLGEPEPPTFTSKPIFSEDKLDRLHSQMLPEVNSEQADHSVITQFHYYIPKAPIVVAATKPTITLVTPALDATNSVTNTTKNVKQAWAPAGGDLVVVYKVVGDDGKTAVPNKAVTLKVNGGKSTLQANTDAFGFVAFTVKNSDTKPNNAPVSATSAMPAASTAFATLAPEITGTLASVAEGVEFHYYRGISASATKSGKEFLLSIQVNGAAGKSAAISVTGAKKTTVKIAAPRQVVSMKVSAGAKTITAVIDGKSYTTKVVVK</sequence>
<dbReference type="EMBL" id="CAEZUI010000004">
    <property type="protein sequence ID" value="CAB4587816.1"/>
    <property type="molecule type" value="Genomic_DNA"/>
</dbReference>
<organism evidence="1">
    <name type="scientific">freshwater metagenome</name>
    <dbReference type="NCBI Taxonomy" id="449393"/>
    <lineage>
        <taxon>unclassified sequences</taxon>
        <taxon>metagenomes</taxon>
        <taxon>ecological metagenomes</taxon>
    </lineage>
</organism>
<name>A0A6J6FFV7_9ZZZZ</name>